<dbReference type="SUPFAM" id="SSF117987">
    <property type="entry name" value="CRISPR-associated protein"/>
    <property type="match status" value="2"/>
</dbReference>
<dbReference type="CDD" id="cd09727">
    <property type="entry name" value="Cas6_I-E"/>
    <property type="match status" value="1"/>
</dbReference>
<feature type="region of interest" description="Disordered" evidence="1">
    <location>
        <begin position="111"/>
        <end position="136"/>
    </location>
</feature>
<dbReference type="OrthoDB" id="9795689at2"/>
<proteinExistence type="predicted"/>
<dbReference type="AlphaFoldDB" id="A0A1C6TVD1"/>
<dbReference type="EMBL" id="FMIC01000001">
    <property type="protein sequence ID" value="SCL45744.1"/>
    <property type="molecule type" value="Genomic_DNA"/>
</dbReference>
<gene>
    <name evidence="2" type="ORF">GA0070608_0079</name>
</gene>
<dbReference type="Pfam" id="PF08798">
    <property type="entry name" value="CRISPR_assoc"/>
    <property type="match status" value="1"/>
</dbReference>
<reference evidence="2 3" key="1">
    <citation type="submission" date="2016-06" db="EMBL/GenBank/DDBJ databases">
        <authorList>
            <person name="Kjaerup R.B."/>
            <person name="Dalgaard T.S."/>
            <person name="Juul-Madsen H.R."/>
        </authorList>
    </citation>
    <scope>NUCLEOTIDE SEQUENCE [LARGE SCALE GENOMIC DNA]</scope>
    <source>
        <strain evidence="2 3">DSM 43363</strain>
    </source>
</reference>
<dbReference type="STRING" id="47871.GA0070608_0079"/>
<dbReference type="NCBIfam" id="TIGR01907">
    <property type="entry name" value="casE_Cse3"/>
    <property type="match status" value="1"/>
</dbReference>
<evidence type="ECO:0000313" key="3">
    <source>
        <dbReference type="Proteomes" id="UP000199343"/>
    </source>
</evidence>
<name>A0A1C6TVD1_9ACTN</name>
<evidence type="ECO:0000256" key="1">
    <source>
        <dbReference type="SAM" id="MobiDB-lite"/>
    </source>
</evidence>
<evidence type="ECO:0000313" key="2">
    <source>
        <dbReference type="EMBL" id="SCL45744.1"/>
    </source>
</evidence>
<dbReference type="InterPro" id="IPR010179">
    <property type="entry name" value="CRISPR-assoc_prot_Cse3"/>
</dbReference>
<dbReference type="Proteomes" id="UP000199343">
    <property type="component" value="Unassembled WGS sequence"/>
</dbReference>
<organism evidence="2 3">
    <name type="scientific">Micromonospora peucetia</name>
    <dbReference type="NCBI Taxonomy" id="47871"/>
    <lineage>
        <taxon>Bacteria</taxon>
        <taxon>Bacillati</taxon>
        <taxon>Actinomycetota</taxon>
        <taxon>Actinomycetes</taxon>
        <taxon>Micromonosporales</taxon>
        <taxon>Micromonosporaceae</taxon>
        <taxon>Micromonospora</taxon>
    </lineage>
</organism>
<dbReference type="Gene3D" id="3.30.70.1210">
    <property type="entry name" value="Crispr-associated protein, domain 2"/>
    <property type="match status" value="1"/>
</dbReference>
<accession>A0A1C6TVD1</accession>
<dbReference type="RefSeq" id="WP_091619628.1">
    <property type="nucleotide sequence ID" value="NZ_FMIC01000001.1"/>
</dbReference>
<protein>
    <submittedName>
        <fullName evidence="2">CRISPR-associated protein, Cse3 family</fullName>
    </submittedName>
</protein>
<sequence>MPYLSRLHLNPLRTQTQRMLRNPQVLHAAVLGGLSRQPVTERVLWRLDPPHQHRLTLLVLTGSRPSWEHLIEQAGWPGADEPQTLVKPYEPLLDQVQRGRIFAFRLKANPTSATKKPAAPSEAQARHLAGPRPRGVRVAHRKLPDQLDWLIARLRQSGCSVLTDTIAGTEMPAVQVTDRHRLRFHKTGGSRSDTPPVTLESATFDGMLRIDEPETARQTLLEGIGSAKAYGFGLLTLAPPHPRTAS</sequence>
<dbReference type="Gene3D" id="3.30.70.1200">
    <property type="entry name" value="Crispr-associated protein, domain 1"/>
    <property type="match status" value="1"/>
</dbReference>
<dbReference type="SMART" id="SM01101">
    <property type="entry name" value="CRISPR_assoc"/>
    <property type="match status" value="1"/>
</dbReference>